<gene>
    <name evidence="1" type="ORF">SLEP1_g53558</name>
</gene>
<dbReference type="AlphaFoldDB" id="A0AAV5MCK2"/>
<dbReference type="EMBL" id="BPVZ01000211">
    <property type="protein sequence ID" value="GKV46586.1"/>
    <property type="molecule type" value="Genomic_DNA"/>
</dbReference>
<dbReference type="Proteomes" id="UP001054252">
    <property type="component" value="Unassembled WGS sequence"/>
</dbReference>
<proteinExistence type="predicted"/>
<comment type="caution">
    <text evidence="1">The sequence shown here is derived from an EMBL/GenBank/DDBJ whole genome shotgun (WGS) entry which is preliminary data.</text>
</comment>
<reference evidence="1 2" key="1">
    <citation type="journal article" date="2021" name="Commun. Biol.">
        <title>The genome of Shorea leprosula (Dipterocarpaceae) highlights the ecological relevance of drought in aseasonal tropical rainforests.</title>
        <authorList>
            <person name="Ng K.K.S."/>
            <person name="Kobayashi M.J."/>
            <person name="Fawcett J.A."/>
            <person name="Hatakeyama M."/>
            <person name="Paape T."/>
            <person name="Ng C.H."/>
            <person name="Ang C.C."/>
            <person name="Tnah L.H."/>
            <person name="Lee C.T."/>
            <person name="Nishiyama T."/>
            <person name="Sese J."/>
            <person name="O'Brien M.J."/>
            <person name="Copetti D."/>
            <person name="Mohd Noor M.I."/>
            <person name="Ong R.C."/>
            <person name="Putra M."/>
            <person name="Sireger I.Z."/>
            <person name="Indrioko S."/>
            <person name="Kosugi Y."/>
            <person name="Izuno A."/>
            <person name="Isagi Y."/>
            <person name="Lee S.L."/>
            <person name="Shimizu K.K."/>
        </authorList>
    </citation>
    <scope>NUCLEOTIDE SEQUENCE [LARGE SCALE GENOMIC DNA]</scope>
    <source>
        <strain evidence="1">214</strain>
    </source>
</reference>
<accession>A0AAV5MCK2</accession>
<organism evidence="1 2">
    <name type="scientific">Rubroshorea leprosula</name>
    <dbReference type="NCBI Taxonomy" id="152421"/>
    <lineage>
        <taxon>Eukaryota</taxon>
        <taxon>Viridiplantae</taxon>
        <taxon>Streptophyta</taxon>
        <taxon>Embryophyta</taxon>
        <taxon>Tracheophyta</taxon>
        <taxon>Spermatophyta</taxon>
        <taxon>Magnoliopsida</taxon>
        <taxon>eudicotyledons</taxon>
        <taxon>Gunneridae</taxon>
        <taxon>Pentapetalae</taxon>
        <taxon>rosids</taxon>
        <taxon>malvids</taxon>
        <taxon>Malvales</taxon>
        <taxon>Dipterocarpaceae</taxon>
        <taxon>Rubroshorea</taxon>
    </lineage>
</organism>
<keyword evidence="2" id="KW-1185">Reference proteome</keyword>
<name>A0AAV5MCK2_9ROSI</name>
<evidence type="ECO:0000313" key="2">
    <source>
        <dbReference type="Proteomes" id="UP001054252"/>
    </source>
</evidence>
<protein>
    <submittedName>
        <fullName evidence="1">Uncharacterized protein</fullName>
    </submittedName>
</protein>
<evidence type="ECO:0000313" key="1">
    <source>
        <dbReference type="EMBL" id="GKV46586.1"/>
    </source>
</evidence>
<sequence>MSLQSPRSSSGLYDLSEGFVRHYAVLPGVQGPSPEWGFSAFLMFVPELVALFAQL</sequence>